<dbReference type="AlphaFoldDB" id="A0A6A2XVR7"/>
<evidence type="ECO:0000313" key="4">
    <source>
        <dbReference type="Proteomes" id="UP000436088"/>
    </source>
</evidence>
<evidence type="ECO:0000313" key="3">
    <source>
        <dbReference type="EMBL" id="KAE8660387.1"/>
    </source>
</evidence>
<protein>
    <recommendedName>
        <fullName evidence="2">DUF4378 domain-containing protein</fullName>
    </recommendedName>
</protein>
<feature type="domain" description="DUF4378" evidence="2">
    <location>
        <begin position="95"/>
        <end position="250"/>
    </location>
</feature>
<evidence type="ECO:0000259" key="2">
    <source>
        <dbReference type="Pfam" id="PF14309"/>
    </source>
</evidence>
<dbReference type="PANTHER" id="PTHR46634">
    <property type="entry name" value="M REDUCTASE II SUBUNIT GAMMA, PUTATIVE (DUF3741)-RELATED"/>
    <property type="match status" value="1"/>
</dbReference>
<feature type="region of interest" description="Disordered" evidence="1">
    <location>
        <begin position="1"/>
        <end position="20"/>
    </location>
</feature>
<keyword evidence="4" id="KW-1185">Reference proteome</keyword>
<feature type="compositionally biased region" description="Polar residues" evidence="1">
    <location>
        <begin position="1"/>
        <end position="14"/>
    </location>
</feature>
<proteinExistence type="predicted"/>
<sequence>MAAHMSENQEQPSPISVLEPPFDEEENTIHECSGSFKTLHPGLEVPLNSNLIDKSPPIESIARVLSWGISFSETASSLSMVSPGPKEEHDWVFSVQSLLSATALNGQMPVESFRWHSPESPLDPSLRDKYANLNAKEPLHESKRRQWRSNRKLVFDCVNAALLEITGSGSDSCVRTLSSGREGASSMLVDQVWSQMKELFSGEVKCGLVGDDLVVQKEVVNETRAYQIKLEKDNLGREIEGKLLEELVEEAVMWI</sequence>
<dbReference type="PANTHER" id="PTHR46634:SF3">
    <property type="entry name" value="M REDUCTASE II SUBUNIT GAMMA, PUTATIVE (DUF3741)-RELATED"/>
    <property type="match status" value="1"/>
</dbReference>
<dbReference type="Pfam" id="PF14309">
    <property type="entry name" value="DUF4378"/>
    <property type="match status" value="1"/>
</dbReference>
<reference evidence="3" key="1">
    <citation type="submission" date="2019-09" db="EMBL/GenBank/DDBJ databases">
        <title>Draft genome information of white flower Hibiscus syriacus.</title>
        <authorList>
            <person name="Kim Y.-M."/>
        </authorList>
    </citation>
    <scope>NUCLEOTIDE SEQUENCE [LARGE SCALE GENOMIC DNA]</scope>
    <source>
        <strain evidence="3">YM2019G1</strain>
    </source>
</reference>
<gene>
    <name evidence="3" type="ORF">F3Y22_tig00116951pilonHSYRG00002</name>
</gene>
<evidence type="ECO:0000256" key="1">
    <source>
        <dbReference type="SAM" id="MobiDB-lite"/>
    </source>
</evidence>
<name>A0A6A2XVR7_HIBSY</name>
<comment type="caution">
    <text evidence="3">The sequence shown here is derived from an EMBL/GenBank/DDBJ whole genome shotgun (WGS) entry which is preliminary data.</text>
</comment>
<organism evidence="3 4">
    <name type="scientific">Hibiscus syriacus</name>
    <name type="common">Rose of Sharon</name>
    <dbReference type="NCBI Taxonomy" id="106335"/>
    <lineage>
        <taxon>Eukaryota</taxon>
        <taxon>Viridiplantae</taxon>
        <taxon>Streptophyta</taxon>
        <taxon>Embryophyta</taxon>
        <taxon>Tracheophyta</taxon>
        <taxon>Spermatophyta</taxon>
        <taxon>Magnoliopsida</taxon>
        <taxon>eudicotyledons</taxon>
        <taxon>Gunneridae</taxon>
        <taxon>Pentapetalae</taxon>
        <taxon>rosids</taxon>
        <taxon>malvids</taxon>
        <taxon>Malvales</taxon>
        <taxon>Malvaceae</taxon>
        <taxon>Malvoideae</taxon>
        <taxon>Hibiscus</taxon>
    </lineage>
</organism>
<dbReference type="Proteomes" id="UP000436088">
    <property type="component" value="Unassembled WGS sequence"/>
</dbReference>
<accession>A0A6A2XVR7</accession>
<dbReference type="InterPro" id="IPR025486">
    <property type="entry name" value="DUF4378"/>
</dbReference>
<dbReference type="EMBL" id="VEPZ02001731">
    <property type="protein sequence ID" value="KAE8660387.1"/>
    <property type="molecule type" value="Genomic_DNA"/>
</dbReference>